<accession>A0AAQ3UQT2</accession>
<proteinExistence type="predicted"/>
<feature type="region of interest" description="Disordered" evidence="1">
    <location>
        <begin position="1"/>
        <end position="55"/>
    </location>
</feature>
<protein>
    <submittedName>
        <fullName evidence="2">Uncharacterized protein</fullName>
    </submittedName>
</protein>
<evidence type="ECO:0000313" key="3">
    <source>
        <dbReference type="Proteomes" id="UP001341281"/>
    </source>
</evidence>
<feature type="compositionally biased region" description="Polar residues" evidence="1">
    <location>
        <begin position="1"/>
        <end position="12"/>
    </location>
</feature>
<dbReference type="Proteomes" id="UP001341281">
    <property type="component" value="Chromosome 10"/>
</dbReference>
<dbReference type="AlphaFoldDB" id="A0AAQ3UQT2"/>
<gene>
    <name evidence="2" type="ORF">U9M48_042422</name>
</gene>
<reference evidence="2 3" key="1">
    <citation type="submission" date="2024-02" db="EMBL/GenBank/DDBJ databases">
        <title>High-quality chromosome-scale genome assembly of Pensacola bahiagrass (Paspalum notatum Flugge var. saurae).</title>
        <authorList>
            <person name="Vega J.M."/>
            <person name="Podio M."/>
            <person name="Orjuela J."/>
            <person name="Siena L.A."/>
            <person name="Pessino S.C."/>
            <person name="Combes M.C."/>
            <person name="Mariac C."/>
            <person name="Albertini E."/>
            <person name="Pupilli F."/>
            <person name="Ortiz J.P.A."/>
            <person name="Leblanc O."/>
        </authorList>
    </citation>
    <scope>NUCLEOTIDE SEQUENCE [LARGE SCALE GENOMIC DNA]</scope>
    <source>
        <strain evidence="2">R1</strain>
        <tissue evidence="2">Leaf</tissue>
    </source>
</reference>
<organism evidence="2 3">
    <name type="scientific">Paspalum notatum var. saurae</name>
    <dbReference type="NCBI Taxonomy" id="547442"/>
    <lineage>
        <taxon>Eukaryota</taxon>
        <taxon>Viridiplantae</taxon>
        <taxon>Streptophyta</taxon>
        <taxon>Embryophyta</taxon>
        <taxon>Tracheophyta</taxon>
        <taxon>Spermatophyta</taxon>
        <taxon>Magnoliopsida</taxon>
        <taxon>Liliopsida</taxon>
        <taxon>Poales</taxon>
        <taxon>Poaceae</taxon>
        <taxon>PACMAD clade</taxon>
        <taxon>Panicoideae</taxon>
        <taxon>Andropogonodae</taxon>
        <taxon>Paspaleae</taxon>
        <taxon>Paspalinae</taxon>
        <taxon>Paspalum</taxon>
    </lineage>
</organism>
<dbReference type="EMBL" id="CP144754">
    <property type="protein sequence ID" value="WVZ96839.1"/>
    <property type="molecule type" value="Genomic_DNA"/>
</dbReference>
<keyword evidence="3" id="KW-1185">Reference proteome</keyword>
<sequence>MALPFLTSSTHASAHGGRNGGGQAHVAAASSGTQAQRWRLGTRGGRRPGGRGGGVRAHAAAGVLAHRAAVSRHPVELLPCSLFFLAGFFGSLCSASPCLHVPPPWAPPPATSPPRAVTGP</sequence>
<name>A0AAQ3UQT2_PASNO</name>
<evidence type="ECO:0000313" key="2">
    <source>
        <dbReference type="EMBL" id="WVZ96839.1"/>
    </source>
</evidence>
<evidence type="ECO:0000256" key="1">
    <source>
        <dbReference type="SAM" id="MobiDB-lite"/>
    </source>
</evidence>